<gene>
    <name evidence="2" type="ORF">BED47_06675</name>
</gene>
<dbReference type="InterPro" id="IPR024490">
    <property type="entry name" value="DUF2759"/>
</dbReference>
<dbReference type="RefSeq" id="WP_069034124.1">
    <property type="nucleotide sequence ID" value="NZ_MDKC01000023.1"/>
</dbReference>
<feature type="transmembrane region" description="Helical" evidence="1">
    <location>
        <begin position="29"/>
        <end position="49"/>
    </location>
</feature>
<proteinExistence type="predicted"/>
<organism evidence="2 3">
    <name type="scientific">Gottfriedia luciferensis</name>
    <dbReference type="NCBI Taxonomy" id="178774"/>
    <lineage>
        <taxon>Bacteria</taxon>
        <taxon>Bacillati</taxon>
        <taxon>Bacillota</taxon>
        <taxon>Bacilli</taxon>
        <taxon>Bacillales</taxon>
        <taxon>Bacillaceae</taxon>
        <taxon>Gottfriedia</taxon>
    </lineage>
</organism>
<comment type="caution">
    <text evidence="2">The sequence shown here is derived from an EMBL/GenBank/DDBJ whole genome shotgun (WGS) entry which is preliminary data.</text>
</comment>
<keyword evidence="1" id="KW-0472">Membrane</keyword>
<keyword evidence="1" id="KW-1133">Transmembrane helix</keyword>
<sequence length="58" mass="6327">MGTVIIFILVAILSVPALLGSLKKKNFLAVFWSAATLVLFGWFAIMTILHNGYPPAHL</sequence>
<accession>A0ABX2ZNN4</accession>
<protein>
    <submittedName>
        <fullName evidence="2">DUF2759 domain-containing protein</fullName>
    </submittedName>
</protein>
<dbReference type="Proteomes" id="UP000094580">
    <property type="component" value="Unassembled WGS sequence"/>
</dbReference>
<evidence type="ECO:0000313" key="3">
    <source>
        <dbReference type="Proteomes" id="UP000094580"/>
    </source>
</evidence>
<reference evidence="2 3" key="1">
    <citation type="submission" date="2016-07" db="EMBL/GenBank/DDBJ databases">
        <authorList>
            <person name="Townsley L."/>
            <person name="Shank E.A."/>
        </authorList>
    </citation>
    <scope>NUCLEOTIDE SEQUENCE [LARGE SCALE GENOMIC DNA]</scope>
    <source>
        <strain evidence="2 3">CH01</strain>
    </source>
</reference>
<dbReference type="Pfam" id="PF10958">
    <property type="entry name" value="DUF2759"/>
    <property type="match status" value="1"/>
</dbReference>
<evidence type="ECO:0000313" key="2">
    <source>
        <dbReference type="EMBL" id="ODG91340.1"/>
    </source>
</evidence>
<evidence type="ECO:0000256" key="1">
    <source>
        <dbReference type="SAM" id="Phobius"/>
    </source>
</evidence>
<dbReference type="EMBL" id="MDKC01000023">
    <property type="protein sequence ID" value="ODG91340.1"/>
    <property type="molecule type" value="Genomic_DNA"/>
</dbReference>
<keyword evidence="1" id="KW-0812">Transmembrane</keyword>
<name>A0ABX2ZNN4_9BACI</name>
<keyword evidence="3" id="KW-1185">Reference proteome</keyword>